<dbReference type="Pfam" id="PF01522">
    <property type="entry name" value="Polysacc_deac_1"/>
    <property type="match status" value="1"/>
</dbReference>
<feature type="signal peptide" evidence="3">
    <location>
        <begin position="1"/>
        <end position="17"/>
    </location>
</feature>
<dbReference type="InterPro" id="IPR050248">
    <property type="entry name" value="Polysacc_deacetylase_ArnD"/>
</dbReference>
<protein>
    <recommendedName>
        <fullName evidence="4">NodB homology domain-containing protein</fullName>
    </recommendedName>
</protein>
<sequence length="231" mass="24602">MLALALTVVLAAGFAVAATAAPARAAAGDPKCGAGYVGLTFDDGPTPEYTSRLLSALRENGVRATLFNIGEKAEKNRELVVAEKEAGMWIANHSWSHPQLTKLPEEEIHSELERTKDLLEELTGTAPTLFRPPYGNTDATVKAVAEGLGMTEIIWDVDTRDWSGKSAEEIVEEAVTVQSGEVILMHDGYAATIEAIPAIVENLRSRELCAGMISPATGKAVEPDDDDPADS</sequence>
<reference evidence="5 6" key="1">
    <citation type="submission" date="2019-05" db="EMBL/GenBank/DDBJ databases">
        <title>Draft genome sequence of Actinomadura sp. 14C53.</title>
        <authorList>
            <person name="Saricaoglu S."/>
            <person name="Isik K."/>
        </authorList>
    </citation>
    <scope>NUCLEOTIDE SEQUENCE [LARGE SCALE GENOMIC DNA]</scope>
    <source>
        <strain evidence="5 6">14C53</strain>
    </source>
</reference>
<evidence type="ECO:0000313" key="5">
    <source>
        <dbReference type="EMBL" id="TMQ99213.1"/>
    </source>
</evidence>
<dbReference type="Proteomes" id="UP000309174">
    <property type="component" value="Unassembled WGS sequence"/>
</dbReference>
<feature type="domain" description="NodB homology" evidence="4">
    <location>
        <begin position="35"/>
        <end position="211"/>
    </location>
</feature>
<dbReference type="Gene3D" id="3.20.20.370">
    <property type="entry name" value="Glycoside hydrolase/deacetylase"/>
    <property type="match status" value="1"/>
</dbReference>
<feature type="chain" id="PRO_5039144012" description="NodB homology domain-containing protein" evidence="3">
    <location>
        <begin position="18"/>
        <end position="231"/>
    </location>
</feature>
<dbReference type="GO" id="GO:0016020">
    <property type="term" value="C:membrane"/>
    <property type="evidence" value="ECO:0007669"/>
    <property type="project" value="TreeGrafter"/>
</dbReference>
<dbReference type="PROSITE" id="PS51677">
    <property type="entry name" value="NODB"/>
    <property type="match status" value="1"/>
</dbReference>
<comment type="caution">
    <text evidence="5">The sequence shown here is derived from an EMBL/GenBank/DDBJ whole genome shotgun (WGS) entry which is preliminary data.</text>
</comment>
<evidence type="ECO:0000256" key="2">
    <source>
        <dbReference type="ARBA" id="ARBA00022801"/>
    </source>
</evidence>
<dbReference type="InterPro" id="IPR002509">
    <property type="entry name" value="NODB_dom"/>
</dbReference>
<name>A0A5C4JAX2_9ACTN</name>
<proteinExistence type="predicted"/>
<dbReference type="EMBL" id="VCKW01000087">
    <property type="protein sequence ID" value="TMQ99213.1"/>
    <property type="molecule type" value="Genomic_DNA"/>
</dbReference>
<keyword evidence="3" id="KW-0732">Signal</keyword>
<evidence type="ECO:0000313" key="6">
    <source>
        <dbReference type="Proteomes" id="UP000309174"/>
    </source>
</evidence>
<dbReference type="GO" id="GO:0046872">
    <property type="term" value="F:metal ion binding"/>
    <property type="evidence" value="ECO:0007669"/>
    <property type="project" value="UniProtKB-KW"/>
</dbReference>
<accession>A0A5C4JAX2</accession>
<dbReference type="PANTHER" id="PTHR10587:SF133">
    <property type="entry name" value="CHITIN DEACETYLASE 1-RELATED"/>
    <property type="match status" value="1"/>
</dbReference>
<evidence type="ECO:0000256" key="3">
    <source>
        <dbReference type="SAM" id="SignalP"/>
    </source>
</evidence>
<dbReference type="AlphaFoldDB" id="A0A5C4JAX2"/>
<evidence type="ECO:0000259" key="4">
    <source>
        <dbReference type="PROSITE" id="PS51677"/>
    </source>
</evidence>
<dbReference type="GO" id="GO:0016810">
    <property type="term" value="F:hydrolase activity, acting on carbon-nitrogen (but not peptide) bonds"/>
    <property type="evidence" value="ECO:0007669"/>
    <property type="project" value="InterPro"/>
</dbReference>
<evidence type="ECO:0000256" key="1">
    <source>
        <dbReference type="ARBA" id="ARBA00022723"/>
    </source>
</evidence>
<dbReference type="OrthoDB" id="3521160at2"/>
<organism evidence="5 6">
    <name type="scientific">Actinomadura soli</name>
    <dbReference type="NCBI Taxonomy" id="2508997"/>
    <lineage>
        <taxon>Bacteria</taxon>
        <taxon>Bacillati</taxon>
        <taxon>Actinomycetota</taxon>
        <taxon>Actinomycetes</taxon>
        <taxon>Streptosporangiales</taxon>
        <taxon>Thermomonosporaceae</taxon>
        <taxon>Actinomadura</taxon>
    </lineage>
</organism>
<gene>
    <name evidence="5" type="ORF">ETD83_18340</name>
</gene>
<dbReference type="GO" id="GO:0005975">
    <property type="term" value="P:carbohydrate metabolic process"/>
    <property type="evidence" value="ECO:0007669"/>
    <property type="project" value="InterPro"/>
</dbReference>
<dbReference type="InterPro" id="IPR011330">
    <property type="entry name" value="Glyco_hydro/deAcase_b/a-brl"/>
</dbReference>
<keyword evidence="2" id="KW-0378">Hydrolase</keyword>
<keyword evidence="6" id="KW-1185">Reference proteome</keyword>
<dbReference type="PANTHER" id="PTHR10587">
    <property type="entry name" value="GLYCOSYL TRANSFERASE-RELATED"/>
    <property type="match status" value="1"/>
</dbReference>
<keyword evidence="1" id="KW-0479">Metal-binding</keyword>
<dbReference type="SUPFAM" id="SSF88713">
    <property type="entry name" value="Glycoside hydrolase/deacetylase"/>
    <property type="match status" value="1"/>
</dbReference>